<organism evidence="8 9">
    <name type="scientific">Bifidobacterium canis</name>
    <dbReference type="NCBI Taxonomy" id="2610880"/>
    <lineage>
        <taxon>Bacteria</taxon>
        <taxon>Bacillati</taxon>
        <taxon>Actinomycetota</taxon>
        <taxon>Actinomycetes</taxon>
        <taxon>Bifidobacteriales</taxon>
        <taxon>Bifidobacteriaceae</taxon>
        <taxon>Bifidobacterium</taxon>
    </lineage>
</organism>
<dbReference type="GO" id="GO:0008270">
    <property type="term" value="F:zinc ion binding"/>
    <property type="evidence" value="ECO:0007669"/>
    <property type="project" value="InterPro"/>
</dbReference>
<comment type="cofactor">
    <cofactor evidence="1 5">
        <name>Zn(2+)</name>
        <dbReference type="ChEBI" id="CHEBI:29105"/>
    </cofactor>
</comment>
<name>A0A7K1J7C3_9BIFI</name>
<protein>
    <submittedName>
        <fullName evidence="8">Alcohol dehydrogenase</fullName>
    </submittedName>
</protein>
<dbReference type="Pfam" id="PF08240">
    <property type="entry name" value="ADH_N"/>
    <property type="match status" value="1"/>
</dbReference>
<feature type="domain" description="Alcohol dehydrogenase-like N-terminal" evidence="7">
    <location>
        <begin position="30"/>
        <end position="139"/>
    </location>
</feature>
<dbReference type="InterPro" id="IPR013154">
    <property type="entry name" value="ADH-like_N"/>
</dbReference>
<evidence type="ECO:0000313" key="8">
    <source>
        <dbReference type="EMBL" id="MUH60522.1"/>
    </source>
</evidence>
<keyword evidence="2 5" id="KW-0479">Metal-binding</keyword>
<reference evidence="8 9" key="1">
    <citation type="submission" date="2019-09" db="EMBL/GenBank/DDBJ databases">
        <title>Bifidobacterium canis sp. nov., isolated from the digestive tract of German Shepherd dog puppy.</title>
        <authorList>
            <person name="Bunesova V."/>
        </authorList>
    </citation>
    <scope>NUCLEOTIDE SEQUENCE [LARGE SCALE GENOMIC DNA]</scope>
    <source>
        <strain evidence="8 9">GSD1FS</strain>
    </source>
</reference>
<evidence type="ECO:0000256" key="4">
    <source>
        <dbReference type="ARBA" id="ARBA00023002"/>
    </source>
</evidence>
<evidence type="ECO:0000256" key="2">
    <source>
        <dbReference type="ARBA" id="ARBA00022723"/>
    </source>
</evidence>
<keyword evidence="9" id="KW-1185">Reference proteome</keyword>
<dbReference type="Pfam" id="PF00107">
    <property type="entry name" value="ADH_zinc_N"/>
    <property type="match status" value="1"/>
</dbReference>
<proteinExistence type="inferred from homology"/>
<dbReference type="PANTHER" id="PTHR42813:SF2">
    <property type="entry name" value="DEHYDROGENASE, ZINC-CONTAINING, PUTATIVE (AFU_ORTHOLOGUE AFUA_2G02810)-RELATED"/>
    <property type="match status" value="1"/>
</dbReference>
<dbReference type="Gene3D" id="3.90.180.10">
    <property type="entry name" value="Medium-chain alcohol dehydrogenases, catalytic domain"/>
    <property type="match status" value="1"/>
</dbReference>
<dbReference type="PROSITE" id="PS00059">
    <property type="entry name" value="ADH_ZINC"/>
    <property type="match status" value="1"/>
</dbReference>
<dbReference type="AlphaFoldDB" id="A0A7K1J7C3"/>
<accession>A0A7K1J7C3</accession>
<dbReference type="EMBL" id="WNLP01000013">
    <property type="protein sequence ID" value="MUH60522.1"/>
    <property type="molecule type" value="Genomic_DNA"/>
</dbReference>
<dbReference type="GO" id="GO:0016491">
    <property type="term" value="F:oxidoreductase activity"/>
    <property type="evidence" value="ECO:0007669"/>
    <property type="project" value="UniProtKB-KW"/>
</dbReference>
<dbReference type="Proteomes" id="UP000487882">
    <property type="component" value="Unassembled WGS sequence"/>
</dbReference>
<dbReference type="SUPFAM" id="SSF50129">
    <property type="entry name" value="GroES-like"/>
    <property type="match status" value="1"/>
</dbReference>
<dbReference type="InterPro" id="IPR013149">
    <property type="entry name" value="ADH-like_C"/>
</dbReference>
<evidence type="ECO:0000256" key="3">
    <source>
        <dbReference type="ARBA" id="ARBA00022833"/>
    </source>
</evidence>
<dbReference type="InterPro" id="IPR011032">
    <property type="entry name" value="GroES-like_sf"/>
</dbReference>
<dbReference type="InterPro" id="IPR036291">
    <property type="entry name" value="NAD(P)-bd_dom_sf"/>
</dbReference>
<evidence type="ECO:0000259" key="6">
    <source>
        <dbReference type="Pfam" id="PF00107"/>
    </source>
</evidence>
<gene>
    <name evidence="8" type="ORF">GSD1FS_1897</name>
</gene>
<keyword evidence="4" id="KW-0560">Oxidoreductase</keyword>
<evidence type="ECO:0000259" key="7">
    <source>
        <dbReference type="Pfam" id="PF08240"/>
    </source>
</evidence>
<comment type="caution">
    <text evidence="8">The sequence shown here is derived from an EMBL/GenBank/DDBJ whole genome shotgun (WGS) entry which is preliminary data.</text>
</comment>
<evidence type="ECO:0000256" key="1">
    <source>
        <dbReference type="ARBA" id="ARBA00001947"/>
    </source>
</evidence>
<evidence type="ECO:0000256" key="5">
    <source>
        <dbReference type="RuleBase" id="RU361277"/>
    </source>
</evidence>
<dbReference type="InterPro" id="IPR002328">
    <property type="entry name" value="ADH_Zn_CS"/>
</dbReference>
<comment type="similarity">
    <text evidence="5">Belongs to the zinc-containing alcohol dehydrogenase family.</text>
</comment>
<dbReference type="SUPFAM" id="SSF51735">
    <property type="entry name" value="NAD(P)-binding Rossmann-fold domains"/>
    <property type="match status" value="1"/>
</dbReference>
<dbReference type="PANTHER" id="PTHR42813">
    <property type="entry name" value="ZINC-TYPE ALCOHOL DEHYDROGENASE-LIKE"/>
    <property type="match status" value="1"/>
</dbReference>
<keyword evidence="3 5" id="KW-0862">Zinc</keyword>
<dbReference type="Gene3D" id="3.40.50.720">
    <property type="entry name" value="NAD(P)-binding Rossmann-like Domain"/>
    <property type="match status" value="1"/>
</dbReference>
<evidence type="ECO:0000313" key="9">
    <source>
        <dbReference type="Proteomes" id="UP000487882"/>
    </source>
</evidence>
<feature type="domain" description="Alcohol dehydrogenase-like C-terminal" evidence="6">
    <location>
        <begin position="185"/>
        <end position="279"/>
    </location>
</feature>
<sequence length="352" mass="37135">MAKSSTMKTAIFESAGHMAIEEVPMPQIEQPDDVILRVVRTCVCGSDLWPFRGINASAPHSANPGHEAIGIVEEVGSEITSVKPGDFVIAPFTHGCGKCRACLAGYDGSCMAHSDNFSVGDQGQYLRFQHAQWSLVKIPGKPSDYSEGMLKNLLTLSDVMATGYHAARTARVEQGDTVIVLGDGAVGQCGIIAAKMMGAKRIISTSRHADRQALAAEFGATDNVAERGDEGVAKLLELSNGGADAVLECVGTDASFQEAAAVARPGALIGRVGLPHDQQISGEGTFYRNVGLAGGPASVTTYDKAVLLDAVLNAEIEPGKVFTDTFALDDIQAAYEAMDNRKTIKSYVIVED</sequence>